<dbReference type="AlphaFoldDB" id="A5DMC1"/>
<gene>
    <name evidence="2" type="ORF">PGUG_04422</name>
</gene>
<dbReference type="EMBL" id="CH408159">
    <property type="protein sequence ID" value="EDK40324.2"/>
    <property type="molecule type" value="Genomic_DNA"/>
</dbReference>
<dbReference type="InParanoid" id="A5DMC1"/>
<sequence length="167" mass="19052">MNQGNQGNQPQQIPQQGQHTRSQAQIPTIQSKYVGQFVQALKKEAALAQAATNEADRAKHYAKVESLRQILKKYQTMQQNARQQQQNQMNPQQTPQGSTMNPRLSTSNPGSSQILLRFLRACPRIWQLSVKMSVQPSHRNSERRPVHKALPRRLSFPPKTSRESTRC</sequence>
<dbReference type="KEGG" id="pgu:PGUG_04422"/>
<evidence type="ECO:0000313" key="3">
    <source>
        <dbReference type="Proteomes" id="UP000001997"/>
    </source>
</evidence>
<name>A5DMC1_PICGU</name>
<evidence type="ECO:0000313" key="2">
    <source>
        <dbReference type="EMBL" id="EDK40324.2"/>
    </source>
</evidence>
<feature type="compositionally biased region" description="Polar residues" evidence="1">
    <location>
        <begin position="97"/>
        <end position="110"/>
    </location>
</feature>
<organism evidence="2 3">
    <name type="scientific">Meyerozyma guilliermondii (strain ATCC 6260 / CBS 566 / DSM 6381 / JCM 1539 / NBRC 10279 / NRRL Y-324)</name>
    <name type="common">Yeast</name>
    <name type="synonym">Candida guilliermondii</name>
    <dbReference type="NCBI Taxonomy" id="294746"/>
    <lineage>
        <taxon>Eukaryota</taxon>
        <taxon>Fungi</taxon>
        <taxon>Dikarya</taxon>
        <taxon>Ascomycota</taxon>
        <taxon>Saccharomycotina</taxon>
        <taxon>Pichiomycetes</taxon>
        <taxon>Debaryomycetaceae</taxon>
        <taxon>Meyerozyma</taxon>
    </lineage>
</organism>
<feature type="region of interest" description="Disordered" evidence="1">
    <location>
        <begin position="133"/>
        <end position="167"/>
    </location>
</feature>
<dbReference type="HOGENOM" id="CLU_1595159_0_0_1"/>
<dbReference type="Proteomes" id="UP000001997">
    <property type="component" value="Unassembled WGS sequence"/>
</dbReference>
<feature type="region of interest" description="Disordered" evidence="1">
    <location>
        <begin position="1"/>
        <end position="27"/>
    </location>
</feature>
<feature type="compositionally biased region" description="Low complexity" evidence="1">
    <location>
        <begin position="75"/>
        <end position="96"/>
    </location>
</feature>
<dbReference type="RefSeq" id="XP_001483693.2">
    <property type="nucleotide sequence ID" value="XM_001483643.1"/>
</dbReference>
<reference evidence="2 3" key="1">
    <citation type="journal article" date="2009" name="Nature">
        <title>Evolution of pathogenicity and sexual reproduction in eight Candida genomes.</title>
        <authorList>
            <person name="Butler G."/>
            <person name="Rasmussen M.D."/>
            <person name="Lin M.F."/>
            <person name="Santos M.A."/>
            <person name="Sakthikumar S."/>
            <person name="Munro C.A."/>
            <person name="Rheinbay E."/>
            <person name="Grabherr M."/>
            <person name="Forche A."/>
            <person name="Reedy J.L."/>
            <person name="Agrafioti I."/>
            <person name="Arnaud M.B."/>
            <person name="Bates S."/>
            <person name="Brown A.J."/>
            <person name="Brunke S."/>
            <person name="Costanzo M.C."/>
            <person name="Fitzpatrick D.A."/>
            <person name="de Groot P.W."/>
            <person name="Harris D."/>
            <person name="Hoyer L.L."/>
            <person name="Hube B."/>
            <person name="Klis F.M."/>
            <person name="Kodira C."/>
            <person name="Lennard N."/>
            <person name="Logue M.E."/>
            <person name="Martin R."/>
            <person name="Neiman A.M."/>
            <person name="Nikolaou E."/>
            <person name="Quail M.A."/>
            <person name="Quinn J."/>
            <person name="Santos M.C."/>
            <person name="Schmitzberger F.F."/>
            <person name="Sherlock G."/>
            <person name="Shah P."/>
            <person name="Silverstein K.A."/>
            <person name="Skrzypek M.S."/>
            <person name="Soll D."/>
            <person name="Staggs R."/>
            <person name="Stansfield I."/>
            <person name="Stumpf M.P."/>
            <person name="Sudbery P.E."/>
            <person name="Srikantha T."/>
            <person name="Zeng Q."/>
            <person name="Berman J."/>
            <person name="Berriman M."/>
            <person name="Heitman J."/>
            <person name="Gow N.A."/>
            <person name="Lorenz M.C."/>
            <person name="Birren B.W."/>
            <person name="Kellis M."/>
            <person name="Cuomo C.A."/>
        </authorList>
    </citation>
    <scope>NUCLEOTIDE SEQUENCE [LARGE SCALE GENOMIC DNA]</scope>
    <source>
        <strain evidence="3">ATCC 6260 / CBS 566 / DSM 6381 / JCM 1539 / NBRC 10279 / NRRL Y-324</strain>
    </source>
</reference>
<proteinExistence type="predicted"/>
<dbReference type="GeneID" id="5125629"/>
<feature type="compositionally biased region" description="Low complexity" evidence="1">
    <location>
        <begin position="1"/>
        <end position="18"/>
    </location>
</feature>
<feature type="region of interest" description="Disordered" evidence="1">
    <location>
        <begin position="75"/>
        <end position="110"/>
    </location>
</feature>
<dbReference type="VEuPathDB" id="FungiDB:PGUG_04422"/>
<accession>A5DMC1</accession>
<keyword evidence="3" id="KW-1185">Reference proteome</keyword>
<evidence type="ECO:0000256" key="1">
    <source>
        <dbReference type="SAM" id="MobiDB-lite"/>
    </source>
</evidence>
<protein>
    <submittedName>
        <fullName evidence="2">Uncharacterized protein</fullName>
    </submittedName>
</protein>